<protein>
    <submittedName>
        <fullName evidence="1">Uncharacterized protein</fullName>
    </submittedName>
</protein>
<dbReference type="EMBL" id="JARYZI010000006">
    <property type="protein sequence ID" value="MDH8678470.1"/>
    <property type="molecule type" value="Genomic_DNA"/>
</dbReference>
<reference evidence="1 2" key="1">
    <citation type="submission" date="2023-04" db="EMBL/GenBank/DDBJ databases">
        <title>Fusibacter bizertensis strain WBS, isolated from littoral bottom sediments of the Arctic seas - biochemical and genomic analysis.</title>
        <authorList>
            <person name="Brioukhanov A.L."/>
        </authorList>
    </citation>
    <scope>NUCLEOTIDE SEQUENCE [LARGE SCALE GENOMIC DNA]</scope>
    <source>
        <strain evidence="1 2">WBS</strain>
    </source>
</reference>
<comment type="caution">
    <text evidence="1">The sequence shown here is derived from an EMBL/GenBank/DDBJ whole genome shotgun (WGS) entry which is preliminary data.</text>
</comment>
<organism evidence="1 2">
    <name type="scientific">Fusibacter bizertensis</name>
    <dbReference type="NCBI Taxonomy" id="1488331"/>
    <lineage>
        <taxon>Bacteria</taxon>
        <taxon>Bacillati</taxon>
        <taxon>Bacillota</taxon>
        <taxon>Clostridia</taxon>
        <taxon>Eubacteriales</taxon>
        <taxon>Eubacteriales Family XII. Incertae Sedis</taxon>
        <taxon>Fusibacter</taxon>
    </lineage>
</organism>
<proteinExistence type="predicted"/>
<evidence type="ECO:0000313" key="1">
    <source>
        <dbReference type="EMBL" id="MDH8678470.1"/>
    </source>
</evidence>
<dbReference type="InterPro" id="IPR057808">
    <property type="entry name" value="YxiG"/>
</dbReference>
<name>A0ABT6NDI3_9FIRM</name>
<sequence length="127" mass="14214">MSNSFHPILDNYAKGTINSIHFDMDFDKISVAISNANATDAAEIVFEDIKAFYYIDHDLPTDLQIKGENLNTISYDHYGFGEFSAANAPADDEIFVSIPNFAVSINDSSLFIDAHKITINKQEFNVR</sequence>
<dbReference type="Pfam" id="PF24711">
    <property type="entry name" value="YxiG"/>
    <property type="match status" value="1"/>
</dbReference>
<evidence type="ECO:0000313" key="2">
    <source>
        <dbReference type="Proteomes" id="UP001158045"/>
    </source>
</evidence>
<dbReference type="Proteomes" id="UP001158045">
    <property type="component" value="Unassembled WGS sequence"/>
</dbReference>
<dbReference type="RefSeq" id="WP_281094319.1">
    <property type="nucleotide sequence ID" value="NZ_JARYZI010000006.1"/>
</dbReference>
<keyword evidence="2" id="KW-1185">Reference proteome</keyword>
<gene>
    <name evidence="1" type="ORF">QE109_09955</name>
</gene>
<accession>A0ABT6NDI3</accession>